<sequence length="63" mass="7084">MGCLRFQNKSTVDLPSLLHHHGILPLGQFTAGPIQKTIFLACLNYIHSVYNAKVKECVKYQPT</sequence>
<evidence type="ECO:0000313" key="2">
    <source>
        <dbReference type="Proteomes" id="UP000054359"/>
    </source>
</evidence>
<feature type="non-terminal residue" evidence="1">
    <location>
        <position position="63"/>
    </location>
</feature>
<reference evidence="1 2" key="1">
    <citation type="submission" date="2013-11" db="EMBL/GenBank/DDBJ databases">
        <title>Genome sequencing of Stegodyphus mimosarum.</title>
        <authorList>
            <person name="Bechsgaard J."/>
        </authorList>
    </citation>
    <scope>NUCLEOTIDE SEQUENCE [LARGE SCALE GENOMIC DNA]</scope>
</reference>
<dbReference type="AlphaFoldDB" id="A0A087UPX3"/>
<keyword evidence="2" id="KW-1185">Reference proteome</keyword>
<name>A0A087UPX3_STEMI</name>
<protein>
    <submittedName>
        <fullName evidence="1">Uncharacterized protein</fullName>
    </submittedName>
</protein>
<organism evidence="1 2">
    <name type="scientific">Stegodyphus mimosarum</name>
    <name type="common">African social velvet spider</name>
    <dbReference type="NCBI Taxonomy" id="407821"/>
    <lineage>
        <taxon>Eukaryota</taxon>
        <taxon>Metazoa</taxon>
        <taxon>Ecdysozoa</taxon>
        <taxon>Arthropoda</taxon>
        <taxon>Chelicerata</taxon>
        <taxon>Arachnida</taxon>
        <taxon>Araneae</taxon>
        <taxon>Araneomorphae</taxon>
        <taxon>Entelegynae</taxon>
        <taxon>Eresoidea</taxon>
        <taxon>Eresidae</taxon>
        <taxon>Stegodyphus</taxon>
    </lineage>
</organism>
<dbReference type="Proteomes" id="UP000054359">
    <property type="component" value="Unassembled WGS sequence"/>
</dbReference>
<accession>A0A087UPX3</accession>
<gene>
    <name evidence="1" type="ORF">X975_21746</name>
</gene>
<dbReference type="EMBL" id="KK120933">
    <property type="protein sequence ID" value="KFM79412.1"/>
    <property type="molecule type" value="Genomic_DNA"/>
</dbReference>
<evidence type="ECO:0000313" key="1">
    <source>
        <dbReference type="EMBL" id="KFM79412.1"/>
    </source>
</evidence>
<proteinExistence type="predicted"/>